<name>A0A7W4NHT1_GLUDI</name>
<dbReference type="GO" id="GO:0003700">
    <property type="term" value="F:DNA-binding transcription factor activity"/>
    <property type="evidence" value="ECO:0007669"/>
    <property type="project" value="InterPro"/>
</dbReference>
<keyword evidence="3" id="KW-0804">Transcription</keyword>
<evidence type="ECO:0000313" key="6">
    <source>
        <dbReference type="EMBL" id="MBB2157991.1"/>
    </source>
</evidence>
<dbReference type="PANTHER" id="PTHR30204">
    <property type="entry name" value="REDOX-CYCLING DRUG-SENSING TRANSCRIPTIONAL ACTIVATOR SOXR"/>
    <property type="match status" value="1"/>
</dbReference>
<evidence type="ECO:0000313" key="7">
    <source>
        <dbReference type="Proteomes" id="UP000550787"/>
    </source>
</evidence>
<evidence type="ECO:0000256" key="3">
    <source>
        <dbReference type="ARBA" id="ARBA00023163"/>
    </source>
</evidence>
<dbReference type="Gene3D" id="1.10.1660.10">
    <property type="match status" value="1"/>
</dbReference>
<evidence type="ECO:0000256" key="1">
    <source>
        <dbReference type="ARBA" id="ARBA00023015"/>
    </source>
</evidence>
<dbReference type="Pfam" id="PF13411">
    <property type="entry name" value="MerR_1"/>
    <property type="match status" value="1"/>
</dbReference>
<dbReference type="OMA" id="LANWDHQ"/>
<dbReference type="GO" id="GO:0003677">
    <property type="term" value="F:DNA binding"/>
    <property type="evidence" value="ECO:0007669"/>
    <property type="project" value="UniProtKB-KW"/>
</dbReference>
<evidence type="ECO:0000256" key="2">
    <source>
        <dbReference type="ARBA" id="ARBA00023125"/>
    </source>
</evidence>
<dbReference type="SUPFAM" id="SSF46955">
    <property type="entry name" value="Putative DNA-binding domain"/>
    <property type="match status" value="1"/>
</dbReference>
<dbReference type="PROSITE" id="PS50937">
    <property type="entry name" value="HTH_MERR_2"/>
    <property type="match status" value="1"/>
</dbReference>
<gene>
    <name evidence="6" type="ORF">HLH33_17090</name>
</gene>
<organism evidence="6 7">
    <name type="scientific">Gluconacetobacter diazotrophicus</name>
    <name type="common">Acetobacter diazotrophicus</name>
    <dbReference type="NCBI Taxonomy" id="33996"/>
    <lineage>
        <taxon>Bacteria</taxon>
        <taxon>Pseudomonadati</taxon>
        <taxon>Pseudomonadota</taxon>
        <taxon>Alphaproteobacteria</taxon>
        <taxon>Acetobacterales</taxon>
        <taxon>Acetobacteraceae</taxon>
        <taxon>Gluconacetobacter</taxon>
    </lineage>
</organism>
<dbReference type="InterPro" id="IPR009061">
    <property type="entry name" value="DNA-bd_dom_put_sf"/>
</dbReference>
<evidence type="ECO:0000256" key="4">
    <source>
        <dbReference type="SAM" id="MobiDB-lite"/>
    </source>
</evidence>
<protein>
    <submittedName>
        <fullName evidence="6">MerR family transcriptional regulator</fullName>
    </submittedName>
</protein>
<dbReference type="Proteomes" id="UP000550787">
    <property type="component" value="Unassembled WGS sequence"/>
</dbReference>
<dbReference type="PROSITE" id="PS00552">
    <property type="entry name" value="HTH_MERR_1"/>
    <property type="match status" value="1"/>
</dbReference>
<evidence type="ECO:0000259" key="5">
    <source>
        <dbReference type="PROSITE" id="PS50937"/>
    </source>
</evidence>
<comment type="caution">
    <text evidence="6">The sequence shown here is derived from an EMBL/GenBank/DDBJ whole genome shotgun (WGS) entry which is preliminary data.</text>
</comment>
<dbReference type="InterPro" id="IPR000551">
    <property type="entry name" value="MerR-type_HTH_dom"/>
</dbReference>
<sequence>MKIGDLAKQTGLAPSRIRFYESIGLLTAVERKANGYRTYPPDAAVILGLIATAQKAGFTLDEIRVLLPSDLKDWDHDALIGALTRKVADIEALEGRLAQNKAQLRHVIESIETRPADLDCADNARRVLTHILNGDEETADARTGSAPRSRPMASREPSGAARARRAGADTSPVSEQV</sequence>
<dbReference type="InterPro" id="IPR047057">
    <property type="entry name" value="MerR_fam"/>
</dbReference>
<dbReference type="PANTHER" id="PTHR30204:SF94">
    <property type="entry name" value="HEAVY METAL-DEPENDENT TRANSCRIPTIONAL REGULATOR HI_0293-RELATED"/>
    <property type="match status" value="1"/>
</dbReference>
<feature type="region of interest" description="Disordered" evidence="4">
    <location>
        <begin position="135"/>
        <end position="177"/>
    </location>
</feature>
<accession>A0A7W4NHT1</accession>
<dbReference type="EMBL" id="JABEQG010000052">
    <property type="protein sequence ID" value="MBB2157991.1"/>
    <property type="molecule type" value="Genomic_DNA"/>
</dbReference>
<proteinExistence type="predicted"/>
<dbReference type="SMART" id="SM00422">
    <property type="entry name" value="HTH_MERR"/>
    <property type="match status" value="1"/>
</dbReference>
<dbReference type="AlphaFoldDB" id="A0A7W4NHT1"/>
<keyword evidence="1" id="KW-0805">Transcription regulation</keyword>
<reference evidence="6 7" key="1">
    <citation type="submission" date="2020-04" db="EMBL/GenBank/DDBJ databases">
        <title>Description of novel Gluconacetobacter.</title>
        <authorList>
            <person name="Sombolestani A."/>
        </authorList>
    </citation>
    <scope>NUCLEOTIDE SEQUENCE [LARGE SCALE GENOMIC DNA]</scope>
    <source>
        <strain evidence="6 7">LMG 7603</strain>
    </source>
</reference>
<keyword evidence="2" id="KW-0238">DNA-binding</keyword>
<dbReference type="RefSeq" id="WP_012222329.1">
    <property type="nucleotide sequence ID" value="NZ_JABEQG010000052.1"/>
</dbReference>
<feature type="domain" description="HTH merR-type" evidence="5">
    <location>
        <begin position="1"/>
        <end position="69"/>
    </location>
</feature>